<dbReference type="InterPro" id="IPR000008">
    <property type="entry name" value="C2_dom"/>
</dbReference>
<feature type="compositionally biased region" description="Acidic residues" evidence="6">
    <location>
        <begin position="940"/>
        <end position="960"/>
    </location>
</feature>
<evidence type="ECO:0000259" key="8">
    <source>
        <dbReference type="SMART" id="SM00239"/>
    </source>
</evidence>
<evidence type="ECO:0000256" key="2">
    <source>
        <dbReference type="ARBA" id="ARBA00022692"/>
    </source>
</evidence>
<evidence type="ECO:0000256" key="3">
    <source>
        <dbReference type="ARBA" id="ARBA00022737"/>
    </source>
</evidence>
<evidence type="ECO:0000256" key="7">
    <source>
        <dbReference type="SAM" id="Phobius"/>
    </source>
</evidence>
<dbReference type="Pfam" id="PF00168">
    <property type="entry name" value="C2"/>
    <property type="match status" value="3"/>
</dbReference>
<keyword evidence="3" id="KW-0677">Repeat</keyword>
<evidence type="ECO:0000256" key="5">
    <source>
        <dbReference type="ARBA" id="ARBA00023136"/>
    </source>
</evidence>
<feature type="domain" description="C2" evidence="8">
    <location>
        <begin position="200"/>
        <end position="293"/>
    </location>
</feature>
<feature type="compositionally biased region" description="Basic and acidic residues" evidence="6">
    <location>
        <begin position="1130"/>
        <end position="1140"/>
    </location>
</feature>
<dbReference type="SMART" id="SM00239">
    <property type="entry name" value="C2"/>
    <property type="match status" value="3"/>
</dbReference>
<protein>
    <recommendedName>
        <fullName evidence="8">C2 domain-containing protein</fullName>
    </recommendedName>
</protein>
<evidence type="ECO:0000256" key="1">
    <source>
        <dbReference type="ARBA" id="ARBA00004167"/>
    </source>
</evidence>
<dbReference type="SUPFAM" id="SSF49562">
    <property type="entry name" value="C2 domain (Calcium/lipid-binding domain, CaLB)"/>
    <property type="match status" value="3"/>
</dbReference>
<feature type="region of interest" description="Disordered" evidence="6">
    <location>
        <begin position="799"/>
        <end position="819"/>
    </location>
</feature>
<name>A0A7S4PGY9_GUITH</name>
<dbReference type="EMBL" id="HBKN01044882">
    <property type="protein sequence ID" value="CAE2334218.1"/>
    <property type="molecule type" value="Transcribed_RNA"/>
</dbReference>
<sequence>MPTWHPVPAYSMLCREYKEKHNSRDCSWNVITTVWDARGIKAIAGNGTNNMLIQVSHLGIREDSKVMEKCINEIPNRTFKREYTGQPEDFFASCLMISVYHTTLLGPKFIGEVRLGILDIFLSEGHMLPMQWFPLVDPNSDLPAEPMGFLKLNCIINNIDEPGQVQSRAPDDVADWELNFHDILQIPRLNLRKCASHQYNFKLLVYQGFDLGTGSERTADPVFRVISGCGAISSDPFPNSLRPKWNTMLQLPFYEPSYCDLIICEVWDANVSRLSHIVFSWKDIVIRQEYYKEPRWIDMYERRNDPFRTGIGLFGGQSIDNMMESAGVPRLPGDFEEQSVYCGRVLLAAEIEERSEKKEPSPGVIALKPKDCAIMWSDAMQKMFFRFHCFFGQAFVTSGMQSEIVVEFQVGRKSVFIKPKPLSDNGLFEFFEAVELEYDLPFDNARDNPSDPSGKVWDPELFVERLPDLWIKVYRMSFLQFDKALIGMWKGSIKTALGGGDSEYFKENVYIGMDREDNGTGGKYEGLASIILPPEFPAPEPSKRAPWGKEDDPKTQNILNPYTGYQYVGLKRDAICALSPDDPAGFLGFSVKLWFASREKCANGPPKGPPILSPWASWNIHPIPAPWSEYLNWYRHFNVKAHIYQAKELVAKNDIGIANSFVEVKYLLNPPKKTHTAYLTNNPTFDTTLLLDDLRLFVLPQNVDWGAEEYCVDPEDYVEVEKNKAMLKLSPKIELSVLEENGEQASLLGRVFISPSDLFGRKSNPVYIPLSRGNPDVVEGHILTSFQIIEVNEMLMKEPPRPLVPDKSPVDPEDAETWTSKAPVRPVPMIDCKIQIQVLGLRDLTSPYPFHPIFAPQVEICCDDPSTAQTTKSTSRPSGTNANFMECVEINVGLPEEKRYAPYLDFYIYDHSTLGLPFQIPWNEKPPIVAYGSIPTEDFYPSDEGEEVSDDDDDEDEDEEAKEKKRQKERRKKFFEMLQSLKKEGVISAKQSKNLEALFAKRDEAVVRAFDQYIDARDEDKFVERVTSFLDAGNKVKQSKPKPEAAASKQKVTESEEKVEEEGDQEGKPALEDEVKDVSEEPPQGAMPLELADAPDDADDEMGDPNMEEMDEPEPVQEGEGIEGEDDELPDRQEKVDTPDGKPNAEWMLFRMHPLYDCPIEDATVEKYGKKGAWKNRLTEIFDELPLYRGPIKNVKLAKYEIVGFLKCKVKLFKLEDQAQAEARGEEPRYLDMVELKNGREVPYEVPDVNENYPATDLEIRVYLLKAFQVSPSTVVDGVAKSDNFIEVTLGDEKWKWRDFYDPITALNPQFFRCAKIPGKLPGPSLLHIRLMEEANLGLLQPVLGNLVGGDRVIGETIVDLEDRWFCEEWAKKTVNKPRETRDLYNQNRPGITVGKMLVIVDAVLRVDVDDYPEKDINIAGRQMPLEMRMIVWNLKSCAPKNGYTSDVIIRAEMMGWGRVKETDTDYGVKVSRNAMFNYRIKFKGLKFPCPDPTVPAKDFILKLTVWHDSLLGGQHAIAEGLLPLQPLFLDCMQRNLGKTSADDMEIVSLQPESSRHMGVDEEGTKYPFRWFRLCHPGGPGCKTNKDFRAPGYDFKRNYQCEIQLTIQIMPRAKARAIPASLGFKAGPAKLQDPNRPPQPTNPILDPEGCKAYIIYVCKEAINRRKPCCCCICCCILLILFIVVYVYVMQLGLVPSFSKLFGISF</sequence>
<feature type="domain" description="C2" evidence="8">
    <location>
        <begin position="638"/>
        <end position="767"/>
    </location>
</feature>
<feature type="region of interest" description="Disordered" evidence="6">
    <location>
        <begin position="1031"/>
        <end position="1143"/>
    </location>
</feature>
<feature type="domain" description="C2" evidence="8">
    <location>
        <begin position="833"/>
        <end position="948"/>
    </location>
</feature>
<dbReference type="GO" id="GO:0007009">
    <property type="term" value="P:plasma membrane organization"/>
    <property type="evidence" value="ECO:0007669"/>
    <property type="project" value="TreeGrafter"/>
</dbReference>
<feature type="region of interest" description="Disordered" evidence="6">
    <location>
        <begin position="933"/>
        <end position="969"/>
    </location>
</feature>
<gene>
    <name evidence="9" type="ORF">GTHE00462_LOCUS35108</name>
</gene>
<feature type="transmembrane region" description="Helical" evidence="7">
    <location>
        <begin position="1676"/>
        <end position="1697"/>
    </location>
</feature>
<keyword evidence="5 7" id="KW-0472">Membrane</keyword>
<dbReference type="Gene3D" id="2.60.40.150">
    <property type="entry name" value="C2 domain"/>
    <property type="match status" value="1"/>
</dbReference>
<keyword evidence="2 7" id="KW-0812">Transmembrane</keyword>
<evidence type="ECO:0000313" key="9">
    <source>
        <dbReference type="EMBL" id="CAE2334218.1"/>
    </source>
</evidence>
<reference evidence="9" key="1">
    <citation type="submission" date="2021-01" db="EMBL/GenBank/DDBJ databases">
        <authorList>
            <person name="Corre E."/>
            <person name="Pelletier E."/>
            <person name="Niang G."/>
            <person name="Scheremetjew M."/>
            <person name="Finn R."/>
            <person name="Kale V."/>
            <person name="Holt S."/>
            <person name="Cochrane G."/>
            <person name="Meng A."/>
            <person name="Brown T."/>
            <person name="Cohen L."/>
        </authorList>
    </citation>
    <scope>NUCLEOTIDE SEQUENCE</scope>
    <source>
        <strain evidence="9">CCMP 2712</strain>
    </source>
</reference>
<feature type="compositionally biased region" description="Basic and acidic residues" evidence="6">
    <location>
        <begin position="1065"/>
        <end position="1079"/>
    </location>
</feature>
<dbReference type="CDD" id="cd00030">
    <property type="entry name" value="C2"/>
    <property type="match status" value="1"/>
</dbReference>
<proteinExistence type="predicted"/>
<dbReference type="PANTHER" id="PTHR12546:SF33">
    <property type="entry name" value="SPERM VESICLE FUSION PROTEIN FER-1"/>
    <property type="match status" value="1"/>
</dbReference>
<evidence type="ECO:0000256" key="4">
    <source>
        <dbReference type="ARBA" id="ARBA00022989"/>
    </source>
</evidence>
<dbReference type="InterPro" id="IPR037721">
    <property type="entry name" value="Ferlin"/>
</dbReference>
<evidence type="ECO:0000256" key="6">
    <source>
        <dbReference type="SAM" id="MobiDB-lite"/>
    </source>
</evidence>
<accession>A0A7S4PGY9</accession>
<organism evidence="9">
    <name type="scientific">Guillardia theta</name>
    <name type="common">Cryptophyte</name>
    <name type="synonym">Cryptomonas phi</name>
    <dbReference type="NCBI Taxonomy" id="55529"/>
    <lineage>
        <taxon>Eukaryota</taxon>
        <taxon>Cryptophyceae</taxon>
        <taxon>Pyrenomonadales</taxon>
        <taxon>Geminigeraceae</taxon>
        <taxon>Guillardia</taxon>
    </lineage>
</organism>
<dbReference type="InterPro" id="IPR035892">
    <property type="entry name" value="C2_domain_sf"/>
</dbReference>
<feature type="compositionally biased region" description="Acidic residues" evidence="6">
    <location>
        <begin position="1093"/>
        <end position="1129"/>
    </location>
</feature>
<keyword evidence="4 7" id="KW-1133">Transmembrane helix</keyword>
<comment type="subcellular location">
    <subcellularLocation>
        <location evidence="1">Membrane</location>
        <topology evidence="1">Single-pass membrane protein</topology>
    </subcellularLocation>
</comment>
<dbReference type="GO" id="GO:0016020">
    <property type="term" value="C:membrane"/>
    <property type="evidence" value="ECO:0007669"/>
    <property type="project" value="UniProtKB-SubCell"/>
</dbReference>
<dbReference type="PANTHER" id="PTHR12546">
    <property type="entry name" value="FER-1-LIKE"/>
    <property type="match status" value="1"/>
</dbReference>